<keyword evidence="4" id="KW-1185">Reference proteome</keyword>
<gene>
    <name evidence="3" type="ORF">HCG48_14515</name>
</gene>
<sequence length="205" mass="20386">MAEGTVEVTVNVVPGSTGYIGDLRGVFMNLPGGATITPVSGGPITAIEGTASDLGRIGNSAKLNGSGASFTSGIEIGSQGISGGDDYRTVTFQVSGVSLSDFTSDTFGVRMMSVGDPNGSRSLSSKTLGTAPDTVVVTNPGDGGSEPEEPVVEEPNVGEPEGPVAEEPGGGGEPVAVPEPTTMAGLALGFGGLVAARRRKMNKDA</sequence>
<organism evidence="3 4">
    <name type="scientific">Oxynema aestuarii AP17</name>
    <dbReference type="NCBI Taxonomy" id="2064643"/>
    <lineage>
        <taxon>Bacteria</taxon>
        <taxon>Bacillati</taxon>
        <taxon>Cyanobacteriota</taxon>
        <taxon>Cyanophyceae</taxon>
        <taxon>Oscillatoriophycideae</taxon>
        <taxon>Oscillatoriales</taxon>
        <taxon>Oscillatoriaceae</taxon>
        <taxon>Oxynema</taxon>
        <taxon>Oxynema aestuarii</taxon>
    </lineage>
</organism>
<feature type="compositionally biased region" description="Low complexity" evidence="1">
    <location>
        <begin position="153"/>
        <end position="167"/>
    </location>
</feature>
<dbReference type="Proteomes" id="UP000500857">
    <property type="component" value="Chromosome"/>
</dbReference>
<evidence type="ECO:0000259" key="2">
    <source>
        <dbReference type="Pfam" id="PF07589"/>
    </source>
</evidence>
<evidence type="ECO:0000313" key="4">
    <source>
        <dbReference type="Proteomes" id="UP000500857"/>
    </source>
</evidence>
<feature type="region of interest" description="Disordered" evidence="1">
    <location>
        <begin position="117"/>
        <end position="179"/>
    </location>
</feature>
<accession>A0A6H1U4I9</accession>
<dbReference type="AlphaFoldDB" id="A0A6H1U4I9"/>
<feature type="compositionally biased region" description="Polar residues" evidence="1">
    <location>
        <begin position="119"/>
        <end position="128"/>
    </location>
</feature>
<proteinExistence type="predicted"/>
<dbReference type="EMBL" id="CP051167">
    <property type="protein sequence ID" value="QIZ73751.1"/>
    <property type="molecule type" value="Genomic_DNA"/>
</dbReference>
<name>A0A6H1U4I9_9CYAN</name>
<protein>
    <submittedName>
        <fullName evidence="3">PEP-CTERM sorting domain-containing protein</fullName>
    </submittedName>
</protein>
<dbReference type="Pfam" id="PF07589">
    <property type="entry name" value="PEP-CTERM"/>
    <property type="match status" value="1"/>
</dbReference>
<feature type="domain" description="Ice-binding protein C-terminal" evidence="2">
    <location>
        <begin position="176"/>
        <end position="199"/>
    </location>
</feature>
<dbReference type="KEGG" id="oxy:HCG48_14515"/>
<evidence type="ECO:0000256" key="1">
    <source>
        <dbReference type="SAM" id="MobiDB-lite"/>
    </source>
</evidence>
<evidence type="ECO:0000313" key="3">
    <source>
        <dbReference type="EMBL" id="QIZ73751.1"/>
    </source>
</evidence>
<reference evidence="3 4" key="1">
    <citation type="submission" date="2020-04" db="EMBL/GenBank/DDBJ databases">
        <authorList>
            <person name="Basu S."/>
            <person name="Maruthanayagam V."/>
            <person name="Chakraborty S."/>
            <person name="Pramanik A."/>
            <person name="Mukherjee J."/>
            <person name="Brink B."/>
        </authorList>
    </citation>
    <scope>NUCLEOTIDE SEQUENCE [LARGE SCALE GENOMIC DNA]</scope>
    <source>
        <strain evidence="3 4">AP17</strain>
    </source>
</reference>
<dbReference type="NCBIfam" id="TIGR02595">
    <property type="entry name" value="PEP_CTERM"/>
    <property type="match status" value="1"/>
</dbReference>
<dbReference type="InterPro" id="IPR013424">
    <property type="entry name" value="Ice-binding_C"/>
</dbReference>